<accession>A0A6J4RQ49</accession>
<evidence type="ECO:0000259" key="4">
    <source>
        <dbReference type="PROSITE" id="PS50893"/>
    </source>
</evidence>
<keyword evidence="3 5" id="KW-0067">ATP-binding</keyword>
<dbReference type="EMBL" id="CADCVQ010000023">
    <property type="protein sequence ID" value="CAA9476444.1"/>
    <property type="molecule type" value="Genomic_DNA"/>
</dbReference>
<dbReference type="SUPFAM" id="SSF50331">
    <property type="entry name" value="MOP-like"/>
    <property type="match status" value="1"/>
</dbReference>
<dbReference type="InterPro" id="IPR008995">
    <property type="entry name" value="Mo/tungstate-bd_C_term_dom"/>
</dbReference>
<dbReference type="PANTHER" id="PTHR42781:SF4">
    <property type="entry name" value="SPERMIDINE_PUTRESCINE IMPORT ATP-BINDING PROTEIN POTA"/>
    <property type="match status" value="1"/>
</dbReference>
<dbReference type="InterPro" id="IPR003439">
    <property type="entry name" value="ABC_transporter-like_ATP-bd"/>
</dbReference>
<feature type="domain" description="ABC transporter" evidence="4">
    <location>
        <begin position="1"/>
        <end position="233"/>
    </location>
</feature>
<dbReference type="Gene3D" id="3.40.50.300">
    <property type="entry name" value="P-loop containing nucleotide triphosphate hydrolases"/>
    <property type="match status" value="1"/>
</dbReference>
<dbReference type="SMART" id="SM00382">
    <property type="entry name" value="AAA"/>
    <property type="match status" value="1"/>
</dbReference>
<evidence type="ECO:0000256" key="3">
    <source>
        <dbReference type="ARBA" id="ARBA00022840"/>
    </source>
</evidence>
<keyword evidence="1" id="KW-0813">Transport</keyword>
<reference evidence="5" key="1">
    <citation type="submission" date="2020-02" db="EMBL/GenBank/DDBJ databases">
        <authorList>
            <person name="Meier V. D."/>
        </authorList>
    </citation>
    <scope>NUCLEOTIDE SEQUENCE</scope>
    <source>
        <strain evidence="5">AVDCRST_MAG67</strain>
    </source>
</reference>
<dbReference type="Gene3D" id="2.40.50.100">
    <property type="match status" value="1"/>
</dbReference>
<dbReference type="InterPro" id="IPR003593">
    <property type="entry name" value="AAA+_ATPase"/>
</dbReference>
<dbReference type="InterPro" id="IPR017871">
    <property type="entry name" value="ABC_transporter-like_CS"/>
</dbReference>
<name>A0A6J4RQ49_9ACTN</name>
<keyword evidence="2" id="KW-0547">Nucleotide-binding</keyword>
<dbReference type="Pfam" id="PF03459">
    <property type="entry name" value="TOBE"/>
    <property type="match status" value="1"/>
</dbReference>
<dbReference type="GO" id="GO:0016887">
    <property type="term" value="F:ATP hydrolysis activity"/>
    <property type="evidence" value="ECO:0007669"/>
    <property type="project" value="InterPro"/>
</dbReference>
<organism evidence="5">
    <name type="scientific">uncultured Solirubrobacteraceae bacterium</name>
    <dbReference type="NCBI Taxonomy" id="1162706"/>
    <lineage>
        <taxon>Bacteria</taxon>
        <taxon>Bacillati</taxon>
        <taxon>Actinomycetota</taxon>
        <taxon>Thermoleophilia</taxon>
        <taxon>Solirubrobacterales</taxon>
        <taxon>Solirubrobacteraceae</taxon>
        <taxon>environmental samples</taxon>
    </lineage>
</organism>
<dbReference type="InterPro" id="IPR005116">
    <property type="entry name" value="Transp-assoc_OB_typ1"/>
</dbReference>
<dbReference type="InterPro" id="IPR050093">
    <property type="entry name" value="ABC_SmlMolc_Importer"/>
</dbReference>
<dbReference type="PROSITE" id="PS00211">
    <property type="entry name" value="ABC_TRANSPORTER_1"/>
    <property type="match status" value="1"/>
</dbReference>
<dbReference type="SUPFAM" id="SSF52540">
    <property type="entry name" value="P-loop containing nucleoside triphosphate hydrolases"/>
    <property type="match status" value="1"/>
</dbReference>
<gene>
    <name evidence="5" type="ORF">AVDCRST_MAG67-503</name>
</gene>
<dbReference type="Pfam" id="PF00005">
    <property type="entry name" value="ABC_tran"/>
    <property type="match status" value="1"/>
</dbReference>
<dbReference type="GO" id="GO:0005524">
    <property type="term" value="F:ATP binding"/>
    <property type="evidence" value="ECO:0007669"/>
    <property type="project" value="UniProtKB-KW"/>
</dbReference>
<protein>
    <submittedName>
        <fullName evidence="5">Molybdenum transport ATP-binding protein ModC</fullName>
    </submittedName>
</protein>
<evidence type="ECO:0000256" key="1">
    <source>
        <dbReference type="ARBA" id="ARBA00022448"/>
    </source>
</evidence>
<evidence type="ECO:0000256" key="2">
    <source>
        <dbReference type="ARBA" id="ARBA00022741"/>
    </source>
</evidence>
<proteinExistence type="predicted"/>
<dbReference type="AlphaFoldDB" id="A0A6J4RQ49"/>
<sequence>MLRVEARTALGAFELDAAVEVPAGSCLALAGPSGAGKSTLLRVAAGLLAPRHGRVTCGDDVWLDTAAGRQVAPELRACGYVFQDYALFGHMAVWQNVAYGLRGVARAERRRRAGELLERFGIERLADERPRTLSGGERQRVALARALAAQPRVLLLDEPLSALDARTRASASRELAGVLRDTGVPALLVTHDFTEAAVLGDRVAVIDAGRIVQEGTAGELAAAPHSAFVADFTGAVVLTGVARPQRRPGDVTIVDLDGGGAATSTDRGSGPVALSVHPWEIALEPAGARGEGSAQNHLDAEVVTVTHVGNRVRVGLAAPQPLVAEITGAAVGGLHLAPGVRVTATWKATATRLVSL</sequence>
<dbReference type="PROSITE" id="PS50893">
    <property type="entry name" value="ABC_TRANSPORTER_2"/>
    <property type="match status" value="1"/>
</dbReference>
<evidence type="ECO:0000313" key="5">
    <source>
        <dbReference type="EMBL" id="CAA9476444.1"/>
    </source>
</evidence>
<dbReference type="InterPro" id="IPR027417">
    <property type="entry name" value="P-loop_NTPase"/>
</dbReference>
<dbReference type="PANTHER" id="PTHR42781">
    <property type="entry name" value="SPERMIDINE/PUTRESCINE IMPORT ATP-BINDING PROTEIN POTA"/>
    <property type="match status" value="1"/>
</dbReference>